<dbReference type="RefSeq" id="WP_160619860.1">
    <property type="nucleotide sequence ID" value="NZ_CP047647.1"/>
</dbReference>
<gene>
    <name evidence="1" type="ORF">F0P96_18545</name>
</gene>
<keyword evidence="2" id="KW-1185">Reference proteome</keyword>
<evidence type="ECO:0000313" key="2">
    <source>
        <dbReference type="Proteomes" id="UP000326380"/>
    </source>
</evidence>
<dbReference type="EMBL" id="VTWU01000007">
    <property type="protein sequence ID" value="KAA9327233.1"/>
    <property type="molecule type" value="Genomic_DNA"/>
</dbReference>
<reference evidence="1 2" key="1">
    <citation type="submission" date="2019-09" db="EMBL/GenBank/DDBJ databases">
        <title>Genome sequence of Hymenobacter sp. M3.</title>
        <authorList>
            <person name="Srinivasan S."/>
        </authorList>
    </citation>
    <scope>NUCLEOTIDE SEQUENCE [LARGE SCALE GENOMIC DNA]</scope>
    <source>
        <strain evidence="1 2">M3</strain>
    </source>
</reference>
<sequence length="123" mass="13182">MSFCLVAEQTIGLQLLLERLVRCEVLLPLLVVRLVSQLLHEGLKVVGEHIECGLNNTLVAHVDADGVLDVGLEGVEAVEVLLVNGRLRVVALTLGSAGGLAIELQRNSSFGSSLGYFSDRCLF</sequence>
<name>A0A7L4ZRT5_9BACT</name>
<accession>A0A7L4ZRT5</accession>
<organism evidence="1 2">
    <name type="scientific">Hymenobacter busanensis</name>
    <dbReference type="NCBI Taxonomy" id="2607656"/>
    <lineage>
        <taxon>Bacteria</taxon>
        <taxon>Pseudomonadati</taxon>
        <taxon>Bacteroidota</taxon>
        <taxon>Cytophagia</taxon>
        <taxon>Cytophagales</taxon>
        <taxon>Hymenobacteraceae</taxon>
        <taxon>Hymenobacter</taxon>
    </lineage>
</organism>
<protein>
    <submittedName>
        <fullName evidence="1">Uncharacterized protein</fullName>
    </submittedName>
</protein>
<proteinExistence type="predicted"/>
<comment type="caution">
    <text evidence="1">The sequence shown here is derived from an EMBL/GenBank/DDBJ whole genome shotgun (WGS) entry which is preliminary data.</text>
</comment>
<dbReference type="Proteomes" id="UP000326380">
    <property type="component" value="Unassembled WGS sequence"/>
</dbReference>
<dbReference type="AlphaFoldDB" id="A0A7L4ZRT5"/>
<evidence type="ECO:0000313" key="1">
    <source>
        <dbReference type="EMBL" id="KAA9327233.1"/>
    </source>
</evidence>